<proteinExistence type="predicted"/>
<feature type="compositionally biased region" description="Basic and acidic residues" evidence="1">
    <location>
        <begin position="13"/>
        <end position="22"/>
    </location>
</feature>
<organism evidence="2 3">
    <name type="scientific">Necator americanus</name>
    <name type="common">Human hookworm</name>
    <dbReference type="NCBI Taxonomy" id="51031"/>
    <lineage>
        <taxon>Eukaryota</taxon>
        <taxon>Metazoa</taxon>
        <taxon>Ecdysozoa</taxon>
        <taxon>Nematoda</taxon>
        <taxon>Chromadorea</taxon>
        <taxon>Rhabditida</taxon>
        <taxon>Rhabditina</taxon>
        <taxon>Rhabditomorpha</taxon>
        <taxon>Strongyloidea</taxon>
        <taxon>Ancylostomatidae</taxon>
        <taxon>Bunostominae</taxon>
        <taxon>Necator</taxon>
    </lineage>
</organism>
<keyword evidence="3" id="KW-1185">Reference proteome</keyword>
<feature type="region of interest" description="Disordered" evidence="1">
    <location>
        <begin position="1"/>
        <end position="127"/>
    </location>
</feature>
<accession>A0ABR1D221</accession>
<evidence type="ECO:0000256" key="1">
    <source>
        <dbReference type="SAM" id="MobiDB-lite"/>
    </source>
</evidence>
<reference evidence="2 3" key="1">
    <citation type="submission" date="2023-08" db="EMBL/GenBank/DDBJ databases">
        <title>A Necator americanus chromosomal reference genome.</title>
        <authorList>
            <person name="Ilik V."/>
            <person name="Petrzelkova K.J."/>
            <person name="Pardy F."/>
            <person name="Fuh T."/>
            <person name="Niatou-Singa F.S."/>
            <person name="Gouil Q."/>
            <person name="Baker L."/>
            <person name="Ritchie M.E."/>
            <person name="Jex A.R."/>
            <person name="Gazzola D."/>
            <person name="Li H."/>
            <person name="Toshio Fujiwara R."/>
            <person name="Zhan B."/>
            <person name="Aroian R.V."/>
            <person name="Pafco B."/>
            <person name="Schwarz E.M."/>
        </authorList>
    </citation>
    <scope>NUCLEOTIDE SEQUENCE [LARGE SCALE GENOMIC DNA]</scope>
    <source>
        <strain evidence="2 3">Aroian</strain>
        <tissue evidence="2">Whole animal</tissue>
    </source>
</reference>
<protein>
    <submittedName>
        <fullName evidence="2">Uncharacterized protein</fullName>
    </submittedName>
</protein>
<name>A0ABR1D221_NECAM</name>
<feature type="compositionally biased region" description="Basic and acidic residues" evidence="1">
    <location>
        <begin position="57"/>
        <end position="76"/>
    </location>
</feature>
<feature type="compositionally biased region" description="Acidic residues" evidence="1">
    <location>
        <begin position="82"/>
        <end position="106"/>
    </location>
</feature>
<feature type="compositionally biased region" description="Basic residues" evidence="1">
    <location>
        <begin position="26"/>
        <end position="40"/>
    </location>
</feature>
<sequence length="127" mass="14783">MPNSPNRTMRPINTDRTDDADATHPGFRRIRREYRQRVPTRRTTEQQKRQVSLEQEPAPHIEAKKKKEQEEGERNDGNAPEVMDEVGEDEGGVEYEQDEQSEEDMAAEQVEREVPQARAQVEPHYAL</sequence>
<evidence type="ECO:0000313" key="3">
    <source>
        <dbReference type="Proteomes" id="UP001303046"/>
    </source>
</evidence>
<comment type="caution">
    <text evidence="2">The sequence shown here is derived from an EMBL/GenBank/DDBJ whole genome shotgun (WGS) entry which is preliminary data.</text>
</comment>
<dbReference type="Proteomes" id="UP001303046">
    <property type="component" value="Unassembled WGS sequence"/>
</dbReference>
<gene>
    <name evidence="2" type="primary">Necator_chrIII.g12127</name>
    <name evidence="2" type="ORF">RB195_011361</name>
</gene>
<evidence type="ECO:0000313" key="2">
    <source>
        <dbReference type="EMBL" id="KAK6744589.1"/>
    </source>
</evidence>
<dbReference type="EMBL" id="JAVFWL010000003">
    <property type="protein sequence ID" value="KAK6744589.1"/>
    <property type="molecule type" value="Genomic_DNA"/>
</dbReference>